<name>D7GIE8_PROFC</name>
<protein>
    <submittedName>
        <fullName evidence="1">Uncharacterized protein</fullName>
    </submittedName>
</protein>
<keyword evidence="2" id="KW-1185">Reference proteome</keyword>
<gene>
    <name evidence="1" type="ordered locus">PFREUD_03390</name>
</gene>
<evidence type="ECO:0000313" key="2">
    <source>
        <dbReference type="Proteomes" id="UP000000936"/>
    </source>
</evidence>
<evidence type="ECO:0000313" key="1">
    <source>
        <dbReference type="EMBL" id="CBL55870.1"/>
    </source>
</evidence>
<dbReference type="KEGG" id="pfr:PFREUD_03390"/>
<dbReference type="EMBL" id="FN806773">
    <property type="protein sequence ID" value="CBL55870.1"/>
    <property type="molecule type" value="Genomic_DNA"/>
</dbReference>
<dbReference type="Proteomes" id="UP000000936">
    <property type="component" value="Chromosome"/>
</dbReference>
<accession>D7GIE8</accession>
<reference evidence="1 2" key="1">
    <citation type="journal article" date="2010" name="PLoS ONE">
        <title>The complete genome of Propionibacterium freudenreichii CIRM-BIA1, a hardy actinobacterium with food and probiotic applications.</title>
        <authorList>
            <person name="Falentin H."/>
            <person name="Deutsch S.M."/>
            <person name="Jan G."/>
            <person name="Loux V."/>
            <person name="Thierry A."/>
            <person name="Parayre S."/>
            <person name="Maillard M.B."/>
            <person name="Dherbecourt J."/>
            <person name="Cousin F.J."/>
            <person name="Jardin J."/>
            <person name="Siguier P."/>
            <person name="Couloux A."/>
            <person name="Barbe V."/>
            <person name="Vacherie B."/>
            <person name="Wincker P."/>
            <person name="Gibrat J.F."/>
            <person name="Gaillardin C."/>
            <person name="Lortal S."/>
        </authorList>
    </citation>
    <scope>NUCLEOTIDE SEQUENCE [LARGE SCALE GENOMIC DNA]</scope>
    <source>
        <strain evidence="2">ATCC 9614 / DSM 4902 / CIP 103027 / NCIMB 8099 / CIRM-BIA1</strain>
    </source>
</reference>
<proteinExistence type="predicted"/>
<organism evidence="1 2">
    <name type="scientific">Propionibacterium freudenreichii subsp. shermanii (strain ATCC 9614 / DSM 4902 / CIP 103027 / NCIMB 8099 / CIRM-BIA1)</name>
    <dbReference type="NCBI Taxonomy" id="754252"/>
    <lineage>
        <taxon>Bacteria</taxon>
        <taxon>Bacillati</taxon>
        <taxon>Actinomycetota</taxon>
        <taxon>Actinomycetes</taxon>
        <taxon>Propionibacteriales</taxon>
        <taxon>Propionibacteriaceae</taxon>
        <taxon>Propionibacterium</taxon>
    </lineage>
</organism>
<dbReference type="HOGENOM" id="CLU_3437565_0_0_11"/>
<sequence>MKHNCPSGRHA</sequence>